<keyword evidence="1" id="KW-1133">Transmembrane helix</keyword>
<feature type="transmembrane region" description="Helical" evidence="1">
    <location>
        <begin position="96"/>
        <end position="117"/>
    </location>
</feature>
<dbReference type="GO" id="GO:0090575">
    <property type="term" value="C:RNA polymerase II transcription regulator complex"/>
    <property type="evidence" value="ECO:0007669"/>
    <property type="project" value="TreeGrafter"/>
</dbReference>
<dbReference type="GO" id="GO:0000978">
    <property type="term" value="F:RNA polymerase II cis-regulatory region sequence-specific DNA binding"/>
    <property type="evidence" value="ECO:0007669"/>
    <property type="project" value="InterPro"/>
</dbReference>
<evidence type="ECO:0000313" key="2">
    <source>
        <dbReference type="EMBL" id="RDX72234.1"/>
    </source>
</evidence>
<feature type="transmembrane region" description="Helical" evidence="1">
    <location>
        <begin position="53"/>
        <end position="76"/>
    </location>
</feature>
<organism evidence="2 3">
    <name type="scientific">Mucuna pruriens</name>
    <name type="common">Velvet bean</name>
    <name type="synonym">Dolichos pruriens</name>
    <dbReference type="NCBI Taxonomy" id="157652"/>
    <lineage>
        <taxon>Eukaryota</taxon>
        <taxon>Viridiplantae</taxon>
        <taxon>Streptophyta</taxon>
        <taxon>Embryophyta</taxon>
        <taxon>Tracheophyta</taxon>
        <taxon>Spermatophyta</taxon>
        <taxon>Magnoliopsida</taxon>
        <taxon>eudicotyledons</taxon>
        <taxon>Gunneridae</taxon>
        <taxon>Pentapetalae</taxon>
        <taxon>rosids</taxon>
        <taxon>fabids</taxon>
        <taxon>Fabales</taxon>
        <taxon>Fabaceae</taxon>
        <taxon>Papilionoideae</taxon>
        <taxon>50 kb inversion clade</taxon>
        <taxon>NPAAA clade</taxon>
        <taxon>indigoferoid/millettioid clade</taxon>
        <taxon>Phaseoleae</taxon>
        <taxon>Mucuna</taxon>
    </lineage>
</organism>
<comment type="caution">
    <text evidence="2">The sequence shown here is derived from an EMBL/GenBank/DDBJ whole genome shotgun (WGS) entry which is preliminary data.</text>
</comment>
<keyword evidence="1" id="KW-0812">Transmembrane</keyword>
<feature type="non-terminal residue" evidence="2">
    <location>
        <position position="1"/>
    </location>
</feature>
<keyword evidence="3" id="KW-1185">Reference proteome</keyword>
<dbReference type="PANTHER" id="PTHR12081:SF51">
    <property type="entry name" value="TRANSCRIPTION FACTOR E2FC"/>
    <property type="match status" value="1"/>
</dbReference>
<dbReference type="STRING" id="157652.A0A371F1X6"/>
<dbReference type="Proteomes" id="UP000257109">
    <property type="component" value="Unassembled WGS sequence"/>
</dbReference>
<dbReference type="AlphaFoldDB" id="A0A371F1X6"/>
<dbReference type="PANTHER" id="PTHR12081">
    <property type="entry name" value="TRANSCRIPTION FACTOR E2F"/>
    <property type="match status" value="1"/>
</dbReference>
<name>A0A371F1X6_MUCPR</name>
<dbReference type="InterPro" id="IPR015633">
    <property type="entry name" value="E2F"/>
</dbReference>
<accession>A0A371F1X6</accession>
<dbReference type="EMBL" id="QJKJ01010996">
    <property type="protein sequence ID" value="RDX72234.1"/>
    <property type="molecule type" value="Genomic_DNA"/>
</dbReference>
<dbReference type="GO" id="GO:0000981">
    <property type="term" value="F:DNA-binding transcription factor activity, RNA polymerase II-specific"/>
    <property type="evidence" value="ECO:0007669"/>
    <property type="project" value="TreeGrafter"/>
</dbReference>
<gene>
    <name evidence="2" type="primary">E2FC</name>
    <name evidence="2" type="ORF">CR513_48307</name>
</gene>
<protein>
    <submittedName>
        <fullName evidence="2">Transcription factor E2FC</fullName>
    </submittedName>
</protein>
<sequence>KREKPKRKGGGPREEVKQKGGVACAFEMKSPLFLRWRWRPLNLMTYHTCSIPISYFLFQFIHISFHFLILSLLLLLYNSLTVTITPPALFPNPHSLSLSLSFSLSFLFHSFSVSILMSTSGQDHPHHSSQFKFQLLHSPSHIPPPHSHPLFPNFPLSQRYEINNVNSHSSNIKVAPDMSKTISLPPPVQIEPSIRGKQNGKSKVARNAKSGTHRPNADSTNLTAVNNCRYDSSLGMSTCGSLYNALLSYALAGLLTKKFVSLIQDAKDGTLDLNKTAEVLEV</sequence>
<evidence type="ECO:0000256" key="1">
    <source>
        <dbReference type="SAM" id="Phobius"/>
    </source>
</evidence>
<proteinExistence type="predicted"/>
<keyword evidence="1" id="KW-0472">Membrane</keyword>
<reference evidence="2" key="1">
    <citation type="submission" date="2018-05" db="EMBL/GenBank/DDBJ databases">
        <title>Draft genome of Mucuna pruriens seed.</title>
        <authorList>
            <person name="Nnadi N.E."/>
            <person name="Vos R."/>
            <person name="Hasami M.H."/>
            <person name="Devisetty U.K."/>
            <person name="Aguiy J.C."/>
        </authorList>
    </citation>
    <scope>NUCLEOTIDE SEQUENCE [LARGE SCALE GENOMIC DNA]</scope>
    <source>
        <strain evidence="2">JCA_2017</strain>
    </source>
</reference>
<evidence type="ECO:0000313" key="3">
    <source>
        <dbReference type="Proteomes" id="UP000257109"/>
    </source>
</evidence>